<dbReference type="AlphaFoldDB" id="A0A917CG22"/>
<reference evidence="4" key="1">
    <citation type="journal article" date="2014" name="Int. J. Syst. Evol. Microbiol.">
        <title>Complete genome sequence of Corynebacterium casei LMG S-19264T (=DSM 44701T), isolated from a smear-ripened cheese.</title>
        <authorList>
            <consortium name="US DOE Joint Genome Institute (JGI-PGF)"/>
            <person name="Walter F."/>
            <person name="Albersmeier A."/>
            <person name="Kalinowski J."/>
            <person name="Ruckert C."/>
        </authorList>
    </citation>
    <scope>NUCLEOTIDE SEQUENCE</scope>
    <source>
        <strain evidence="4">CGMCC 1.12181</strain>
    </source>
</reference>
<feature type="signal peptide" evidence="2">
    <location>
        <begin position="1"/>
        <end position="22"/>
    </location>
</feature>
<organism evidence="4 5">
    <name type="scientific">Marinicella pacifica</name>
    <dbReference type="NCBI Taxonomy" id="1171543"/>
    <lineage>
        <taxon>Bacteria</taxon>
        <taxon>Pseudomonadati</taxon>
        <taxon>Pseudomonadota</taxon>
        <taxon>Gammaproteobacteria</taxon>
        <taxon>Lysobacterales</taxon>
        <taxon>Marinicellaceae</taxon>
        <taxon>Marinicella</taxon>
    </lineage>
</organism>
<dbReference type="Gene3D" id="3.30.70.1070">
    <property type="entry name" value="Sporulation related repeat"/>
    <property type="match status" value="1"/>
</dbReference>
<dbReference type="EMBL" id="BMEO01000002">
    <property type="protein sequence ID" value="GGF86354.1"/>
    <property type="molecule type" value="Genomic_DNA"/>
</dbReference>
<dbReference type="InterPro" id="IPR036680">
    <property type="entry name" value="SPOR-like_sf"/>
</dbReference>
<evidence type="ECO:0000256" key="2">
    <source>
        <dbReference type="SAM" id="SignalP"/>
    </source>
</evidence>
<evidence type="ECO:0000313" key="4">
    <source>
        <dbReference type="EMBL" id="GGF86354.1"/>
    </source>
</evidence>
<dbReference type="Pfam" id="PF05036">
    <property type="entry name" value="SPOR"/>
    <property type="match status" value="1"/>
</dbReference>
<feature type="region of interest" description="Disordered" evidence="1">
    <location>
        <begin position="116"/>
        <end position="164"/>
    </location>
</feature>
<keyword evidence="2" id="KW-0732">Signal</keyword>
<dbReference type="SUPFAM" id="SSF110997">
    <property type="entry name" value="Sporulation related repeat"/>
    <property type="match status" value="1"/>
</dbReference>
<name>A0A917CG22_9GAMM</name>
<feature type="chain" id="PRO_5037449001" description="SPOR domain-containing protein" evidence="2">
    <location>
        <begin position="23"/>
        <end position="253"/>
    </location>
</feature>
<evidence type="ECO:0000313" key="5">
    <source>
        <dbReference type="Proteomes" id="UP000605253"/>
    </source>
</evidence>
<feature type="domain" description="SPOR" evidence="3">
    <location>
        <begin position="168"/>
        <end position="246"/>
    </location>
</feature>
<dbReference type="InterPro" id="IPR007730">
    <property type="entry name" value="SPOR-like_dom"/>
</dbReference>
<evidence type="ECO:0000259" key="3">
    <source>
        <dbReference type="PROSITE" id="PS51724"/>
    </source>
</evidence>
<accession>A0A917CG22</accession>
<dbReference type="RefSeq" id="WP_188364024.1">
    <property type="nucleotide sequence ID" value="NZ_BAABJF010000032.1"/>
</dbReference>
<dbReference type="Proteomes" id="UP000605253">
    <property type="component" value="Unassembled WGS sequence"/>
</dbReference>
<comment type="caution">
    <text evidence="4">The sequence shown here is derived from an EMBL/GenBank/DDBJ whole genome shotgun (WGS) entry which is preliminary data.</text>
</comment>
<keyword evidence="5" id="KW-1185">Reference proteome</keyword>
<proteinExistence type="predicted"/>
<reference evidence="4" key="2">
    <citation type="submission" date="2020-09" db="EMBL/GenBank/DDBJ databases">
        <authorList>
            <person name="Sun Q."/>
            <person name="Zhou Y."/>
        </authorList>
    </citation>
    <scope>NUCLEOTIDE SEQUENCE</scope>
    <source>
        <strain evidence="4">CGMCC 1.12181</strain>
    </source>
</reference>
<gene>
    <name evidence="4" type="ORF">GCM10011365_04180</name>
</gene>
<protein>
    <recommendedName>
        <fullName evidence="3">SPOR domain-containing protein</fullName>
    </recommendedName>
</protein>
<feature type="compositionally biased region" description="Basic and acidic residues" evidence="1">
    <location>
        <begin position="133"/>
        <end position="151"/>
    </location>
</feature>
<dbReference type="GO" id="GO:0042834">
    <property type="term" value="F:peptidoglycan binding"/>
    <property type="evidence" value="ECO:0007669"/>
    <property type="project" value="InterPro"/>
</dbReference>
<evidence type="ECO:0000256" key="1">
    <source>
        <dbReference type="SAM" id="MobiDB-lite"/>
    </source>
</evidence>
<dbReference type="PROSITE" id="PS51724">
    <property type="entry name" value="SPOR"/>
    <property type="match status" value="1"/>
</dbReference>
<sequence>MKLLTSTSQLFVLLFFSGLLYAQDIPENDTTPVADSERAEVVCYAAEDRWVCAPKGSEKPTEVIEKIKTEAALHADEATDLTEINPINPLDPPQGVENMTDTAPAKPVLNPMAETPEDEITEQSPQATVAAEPEQRETELSENDQVAKADQLETTSQSPDYAGDNWFARYPDHWTIQIIGVANQQNLEAFIQQQQLTDQDYRIVETQANGAPWWVVIYGHYPSREAADQTRNQLPAKISDGAWLRPLSSLKGE</sequence>